<evidence type="ECO:0000256" key="2">
    <source>
        <dbReference type="SAM" id="SignalP"/>
    </source>
</evidence>
<accession>A0A975FZF3</accession>
<evidence type="ECO:0000313" key="3">
    <source>
        <dbReference type="EMBL" id="QUD87672.1"/>
    </source>
</evidence>
<organism evidence="3 4">
    <name type="scientific">Phenylobacterium montanum</name>
    <dbReference type="NCBI Taxonomy" id="2823693"/>
    <lineage>
        <taxon>Bacteria</taxon>
        <taxon>Pseudomonadati</taxon>
        <taxon>Pseudomonadota</taxon>
        <taxon>Alphaproteobacteria</taxon>
        <taxon>Caulobacterales</taxon>
        <taxon>Caulobacteraceae</taxon>
        <taxon>Phenylobacterium</taxon>
    </lineage>
</organism>
<name>A0A975FZF3_9CAUL</name>
<keyword evidence="2" id="KW-0732">Signal</keyword>
<feature type="compositionally biased region" description="Low complexity" evidence="1">
    <location>
        <begin position="29"/>
        <end position="46"/>
    </location>
</feature>
<feature type="compositionally biased region" description="Basic and acidic residues" evidence="1">
    <location>
        <begin position="59"/>
        <end position="70"/>
    </location>
</feature>
<dbReference type="KEGG" id="caul:KCG34_21920"/>
<keyword evidence="4" id="KW-1185">Reference proteome</keyword>
<protein>
    <submittedName>
        <fullName evidence="3">Uncharacterized protein</fullName>
    </submittedName>
</protein>
<evidence type="ECO:0000313" key="4">
    <source>
        <dbReference type="Proteomes" id="UP000676409"/>
    </source>
</evidence>
<feature type="region of interest" description="Disordered" evidence="1">
    <location>
        <begin position="57"/>
        <end position="76"/>
    </location>
</feature>
<evidence type="ECO:0000256" key="1">
    <source>
        <dbReference type="SAM" id="MobiDB-lite"/>
    </source>
</evidence>
<proteinExistence type="predicted"/>
<gene>
    <name evidence="3" type="ORF">KCG34_21920</name>
</gene>
<feature type="region of interest" description="Disordered" evidence="1">
    <location>
        <begin position="24"/>
        <end position="46"/>
    </location>
</feature>
<dbReference type="Proteomes" id="UP000676409">
    <property type="component" value="Chromosome"/>
</dbReference>
<reference evidence="3" key="1">
    <citation type="submission" date="2021-04" db="EMBL/GenBank/DDBJ databases">
        <title>The complete genome sequence of Caulobacter sp. S6.</title>
        <authorList>
            <person name="Tang Y."/>
            <person name="Ouyang W."/>
            <person name="Liu Q."/>
            <person name="Huang B."/>
            <person name="Guo Z."/>
            <person name="Lei P."/>
        </authorList>
    </citation>
    <scope>NUCLEOTIDE SEQUENCE</scope>
    <source>
        <strain evidence="3">S6</strain>
    </source>
</reference>
<dbReference type="RefSeq" id="WP_211937722.1">
    <property type="nucleotide sequence ID" value="NZ_CP073078.1"/>
</dbReference>
<sequence>MPPFRLIPAVLALALLASPALAEEPQASDAPVATAKGAPAAPPDTTAADIQQFVADGADDQKEPLPDHKPHGFVSVGVGTGGYREVAGAVTVPIGDKDQGQVTLAIDAGKVDGRRH</sequence>
<feature type="chain" id="PRO_5037032020" evidence="2">
    <location>
        <begin position="23"/>
        <end position="116"/>
    </location>
</feature>
<dbReference type="AlphaFoldDB" id="A0A975FZF3"/>
<feature type="signal peptide" evidence="2">
    <location>
        <begin position="1"/>
        <end position="22"/>
    </location>
</feature>
<dbReference type="EMBL" id="CP073078">
    <property type="protein sequence ID" value="QUD87672.1"/>
    <property type="molecule type" value="Genomic_DNA"/>
</dbReference>